<evidence type="ECO:0008006" key="8">
    <source>
        <dbReference type="Google" id="ProtNLM"/>
    </source>
</evidence>
<evidence type="ECO:0000256" key="1">
    <source>
        <dbReference type="ARBA" id="ARBA00004127"/>
    </source>
</evidence>
<dbReference type="AlphaFoldDB" id="A0A1T1HCJ8"/>
<dbReference type="Pfam" id="PF04191">
    <property type="entry name" value="PEMT"/>
    <property type="match status" value="1"/>
</dbReference>
<sequence length="153" mass="17307">MKALELKIPPPIVALLLAAAIYYAAPVFPALPLNDDWRLILAGLFAGIGFSCDLAGLYGFHKAHTTINPLAPKKSSVLVTRGIYRFTRNPMYLGLAFLLLAWSCYWASSAVLIDLPLFIVYITLFQIKPEERVLLEKFPDQFPAYCQQVRRWF</sequence>
<keyword evidence="7" id="KW-1185">Reference proteome</keyword>
<keyword evidence="3 5" id="KW-1133">Transmembrane helix</keyword>
<evidence type="ECO:0000313" key="6">
    <source>
        <dbReference type="EMBL" id="OOV87598.1"/>
    </source>
</evidence>
<dbReference type="InterPro" id="IPR007318">
    <property type="entry name" value="Phopholipid_MeTrfase"/>
</dbReference>
<name>A0A1T1HCJ8_OCELI</name>
<evidence type="ECO:0000313" key="7">
    <source>
        <dbReference type="Proteomes" id="UP000190064"/>
    </source>
</evidence>
<dbReference type="Gene3D" id="1.20.120.1630">
    <property type="match status" value="1"/>
</dbReference>
<feature type="transmembrane region" description="Helical" evidence="5">
    <location>
        <begin position="12"/>
        <end position="31"/>
    </location>
</feature>
<keyword evidence="4 5" id="KW-0472">Membrane</keyword>
<comment type="caution">
    <text evidence="6">The sequence shown here is derived from an EMBL/GenBank/DDBJ whole genome shotgun (WGS) entry which is preliminary data.</text>
</comment>
<protein>
    <recommendedName>
        <fullName evidence="8">Protein-S-isoprenylcysteine methyltransferase</fullName>
    </recommendedName>
</protein>
<feature type="transmembrane region" description="Helical" evidence="5">
    <location>
        <begin position="37"/>
        <end position="60"/>
    </location>
</feature>
<evidence type="ECO:0000256" key="3">
    <source>
        <dbReference type="ARBA" id="ARBA00022989"/>
    </source>
</evidence>
<accession>A0A1T1HCJ8</accession>
<dbReference type="EMBL" id="MTSD02000002">
    <property type="protein sequence ID" value="OOV87598.1"/>
    <property type="molecule type" value="Genomic_DNA"/>
</dbReference>
<keyword evidence="2 5" id="KW-0812">Transmembrane</keyword>
<gene>
    <name evidence="6" type="ORF">BTA35_0206055</name>
</gene>
<dbReference type="GO" id="GO:0012505">
    <property type="term" value="C:endomembrane system"/>
    <property type="evidence" value="ECO:0007669"/>
    <property type="project" value="UniProtKB-SubCell"/>
</dbReference>
<evidence type="ECO:0000256" key="4">
    <source>
        <dbReference type="ARBA" id="ARBA00023136"/>
    </source>
</evidence>
<dbReference type="Proteomes" id="UP000190064">
    <property type="component" value="Unassembled WGS sequence"/>
</dbReference>
<organism evidence="6 7">
    <name type="scientific">Oceanospirillum linum</name>
    <dbReference type="NCBI Taxonomy" id="966"/>
    <lineage>
        <taxon>Bacteria</taxon>
        <taxon>Pseudomonadati</taxon>
        <taxon>Pseudomonadota</taxon>
        <taxon>Gammaproteobacteria</taxon>
        <taxon>Oceanospirillales</taxon>
        <taxon>Oceanospirillaceae</taxon>
        <taxon>Oceanospirillum</taxon>
    </lineage>
</organism>
<evidence type="ECO:0000256" key="2">
    <source>
        <dbReference type="ARBA" id="ARBA00022692"/>
    </source>
</evidence>
<reference evidence="6" key="1">
    <citation type="submission" date="2017-02" db="EMBL/GenBank/DDBJ databases">
        <title>Draft Genome Sequence of the Salt Water Bacterium Oceanospirillum linum ATCC 11336.</title>
        <authorList>
            <person name="Trachtenberg A.M."/>
            <person name="Carney J.G."/>
            <person name="Linnane J.D."/>
            <person name="Rheaume B.A."/>
            <person name="Pitts N.L."/>
            <person name="Mykles D.L."/>
            <person name="Maclea K.S."/>
        </authorList>
    </citation>
    <scope>NUCLEOTIDE SEQUENCE [LARGE SCALE GENOMIC DNA]</scope>
    <source>
        <strain evidence="6">ATCC 11336</strain>
    </source>
</reference>
<dbReference type="STRING" id="966.BTA35_0206055"/>
<evidence type="ECO:0000256" key="5">
    <source>
        <dbReference type="SAM" id="Phobius"/>
    </source>
</evidence>
<comment type="subcellular location">
    <subcellularLocation>
        <location evidence="1">Endomembrane system</location>
        <topology evidence="1">Multi-pass membrane protein</topology>
    </subcellularLocation>
</comment>
<dbReference type="RefSeq" id="WP_078318930.1">
    <property type="nucleotide sequence ID" value="NZ_FXTS01000002.1"/>
</dbReference>
<feature type="transmembrane region" description="Helical" evidence="5">
    <location>
        <begin position="91"/>
        <end position="124"/>
    </location>
</feature>
<proteinExistence type="predicted"/>